<sequence length="188" mass="21404">MVEGLESIGKNLVARVRDVYVFLGSFTYIMDFVKLEDIEESILRDMAEVLMGISFRKVTKLEYDWAKGLMSFTRINLSKYLVIFLHLVLTAALCSSSLNLESAALTNRISLYQQQSFNSALCVSIGISSWLVSSNCRIRLSDGYHPLIYGKTIPPWNLADLVSDIRSWSTNLQLSFSWTKRDNYKVAH</sequence>
<name>A0A699J5D7_TANCI</name>
<reference evidence="1" key="1">
    <citation type="journal article" date="2019" name="Sci. Rep.">
        <title>Draft genome of Tanacetum cinerariifolium, the natural source of mosquito coil.</title>
        <authorList>
            <person name="Yamashiro T."/>
            <person name="Shiraishi A."/>
            <person name="Satake H."/>
            <person name="Nakayama K."/>
        </authorList>
    </citation>
    <scope>NUCLEOTIDE SEQUENCE</scope>
</reference>
<accession>A0A699J5D7</accession>
<dbReference type="AlphaFoldDB" id="A0A699J5D7"/>
<dbReference type="EMBL" id="BKCJ010373140">
    <property type="protein sequence ID" value="GFA12791.1"/>
    <property type="molecule type" value="Genomic_DNA"/>
</dbReference>
<gene>
    <name evidence="1" type="ORF">Tci_584763</name>
</gene>
<protein>
    <submittedName>
        <fullName evidence="1">MAK10-like protein</fullName>
    </submittedName>
</protein>
<organism evidence="1">
    <name type="scientific">Tanacetum cinerariifolium</name>
    <name type="common">Dalmatian daisy</name>
    <name type="synonym">Chrysanthemum cinerariifolium</name>
    <dbReference type="NCBI Taxonomy" id="118510"/>
    <lineage>
        <taxon>Eukaryota</taxon>
        <taxon>Viridiplantae</taxon>
        <taxon>Streptophyta</taxon>
        <taxon>Embryophyta</taxon>
        <taxon>Tracheophyta</taxon>
        <taxon>Spermatophyta</taxon>
        <taxon>Magnoliopsida</taxon>
        <taxon>eudicotyledons</taxon>
        <taxon>Gunneridae</taxon>
        <taxon>Pentapetalae</taxon>
        <taxon>asterids</taxon>
        <taxon>campanulids</taxon>
        <taxon>Asterales</taxon>
        <taxon>Asteraceae</taxon>
        <taxon>Asteroideae</taxon>
        <taxon>Anthemideae</taxon>
        <taxon>Anthemidinae</taxon>
        <taxon>Tanacetum</taxon>
    </lineage>
</organism>
<comment type="caution">
    <text evidence="1">The sequence shown here is derived from an EMBL/GenBank/DDBJ whole genome shotgun (WGS) entry which is preliminary data.</text>
</comment>
<evidence type="ECO:0000313" key="1">
    <source>
        <dbReference type="EMBL" id="GFA12791.1"/>
    </source>
</evidence>
<proteinExistence type="predicted"/>